<feature type="region of interest" description="Disordered" evidence="1">
    <location>
        <begin position="13"/>
        <end position="58"/>
    </location>
</feature>
<feature type="compositionally biased region" description="Basic and acidic residues" evidence="1">
    <location>
        <begin position="172"/>
        <end position="191"/>
    </location>
</feature>
<name>A0ABR1YI34_9PEZI</name>
<feature type="compositionally biased region" description="Low complexity" evidence="1">
    <location>
        <begin position="25"/>
        <end position="36"/>
    </location>
</feature>
<organism evidence="2 3">
    <name type="scientific">Phyllosticta capitalensis</name>
    <dbReference type="NCBI Taxonomy" id="121624"/>
    <lineage>
        <taxon>Eukaryota</taxon>
        <taxon>Fungi</taxon>
        <taxon>Dikarya</taxon>
        <taxon>Ascomycota</taxon>
        <taxon>Pezizomycotina</taxon>
        <taxon>Dothideomycetes</taxon>
        <taxon>Dothideomycetes incertae sedis</taxon>
        <taxon>Botryosphaeriales</taxon>
        <taxon>Phyllostictaceae</taxon>
        <taxon>Phyllosticta</taxon>
    </lineage>
</organism>
<feature type="compositionally biased region" description="Polar residues" evidence="1">
    <location>
        <begin position="118"/>
        <end position="139"/>
    </location>
</feature>
<reference evidence="2 3" key="1">
    <citation type="submission" date="2024-04" db="EMBL/GenBank/DDBJ databases">
        <title>Phyllosticta paracitricarpa is synonymous to the EU quarantine fungus P. citricarpa based on phylogenomic analyses.</title>
        <authorList>
            <consortium name="Lawrence Berkeley National Laboratory"/>
            <person name="Van Ingen-Buijs V.A."/>
            <person name="Van Westerhoven A.C."/>
            <person name="Haridas S."/>
            <person name="Skiadas P."/>
            <person name="Martin F."/>
            <person name="Groenewald J.Z."/>
            <person name="Crous P.W."/>
            <person name="Seidl M.F."/>
        </authorList>
    </citation>
    <scope>NUCLEOTIDE SEQUENCE [LARGE SCALE GENOMIC DNA]</scope>
    <source>
        <strain evidence="2 3">CBS 123374</strain>
    </source>
</reference>
<evidence type="ECO:0000313" key="3">
    <source>
        <dbReference type="Proteomes" id="UP001492380"/>
    </source>
</evidence>
<feature type="compositionally biased region" description="Polar residues" evidence="1">
    <location>
        <begin position="49"/>
        <end position="58"/>
    </location>
</feature>
<dbReference type="Proteomes" id="UP001492380">
    <property type="component" value="Unassembled WGS sequence"/>
</dbReference>
<feature type="compositionally biased region" description="Basic residues" evidence="1">
    <location>
        <begin position="192"/>
        <end position="202"/>
    </location>
</feature>
<dbReference type="EMBL" id="JBBWRZ010000008">
    <property type="protein sequence ID" value="KAK8230583.1"/>
    <property type="molecule type" value="Genomic_DNA"/>
</dbReference>
<comment type="caution">
    <text evidence="2">The sequence shown here is derived from an EMBL/GenBank/DDBJ whole genome shotgun (WGS) entry which is preliminary data.</text>
</comment>
<feature type="region of interest" description="Disordered" evidence="1">
    <location>
        <begin position="98"/>
        <end position="202"/>
    </location>
</feature>
<accession>A0ABR1YI34</accession>
<keyword evidence="3" id="KW-1185">Reference proteome</keyword>
<gene>
    <name evidence="2" type="ORF">HDK90DRAFT_325981</name>
</gene>
<protein>
    <submittedName>
        <fullName evidence="2">Uncharacterized protein</fullName>
    </submittedName>
</protein>
<evidence type="ECO:0000313" key="2">
    <source>
        <dbReference type="EMBL" id="KAK8230583.1"/>
    </source>
</evidence>
<proteinExistence type="predicted"/>
<sequence length="202" mass="22025">MIDRVVEERALDWPGKNANANNAKTPYTTHPTLPYPGRETGSEHELAPGTSSKPRQQRFSGCSFASSSHGSVLSARVLLDFLLSFFAQVPARWLRSLSGTGSSRHPVVDPGRPVAAATETTSTVPSGRASGGNSKSPPNFSERRGAVHSTTGGGAGRTGMEKGKNQNKVRTTRWERNVTCRQGRAERERERERRRKERGNGK</sequence>
<evidence type="ECO:0000256" key="1">
    <source>
        <dbReference type="SAM" id="MobiDB-lite"/>
    </source>
</evidence>